<gene>
    <name evidence="2" type="ORF">N7494_005807</name>
</gene>
<accession>A0AAD6CWJ6</accession>
<dbReference type="SUPFAM" id="SSF81901">
    <property type="entry name" value="HCP-like"/>
    <property type="match status" value="1"/>
</dbReference>
<evidence type="ECO:0000313" key="3">
    <source>
        <dbReference type="Proteomes" id="UP001220324"/>
    </source>
</evidence>
<evidence type="ECO:0000256" key="1">
    <source>
        <dbReference type="SAM" id="MobiDB-lite"/>
    </source>
</evidence>
<dbReference type="Gene3D" id="1.25.40.10">
    <property type="entry name" value="Tetratricopeptide repeat domain"/>
    <property type="match status" value="1"/>
</dbReference>
<evidence type="ECO:0000313" key="2">
    <source>
        <dbReference type="EMBL" id="KAJ5540731.1"/>
    </source>
</evidence>
<dbReference type="InterPro" id="IPR011990">
    <property type="entry name" value="TPR-like_helical_dom_sf"/>
</dbReference>
<sequence length="558" mass="62697">MRINPRPPRIFNLNSPISYAPPCSHQLPATMARTQAALRKWLYLRNSLASSPTTINLARTNGLIPCATLLQAGDLAVHSARPFHSTSSKQAKARPAPAANRAREHQRQNAEFMATWRAGRRAEKGIDHTGMFYECVSNIREEYVGTVESMVAKHETEARWAYVAATKDGLIPSAISESTYKDVGTQLIRAAFATEPDRLAIRKISTDVDAVFRIGWMVTADNRFLRGWLITACAMANAALPCVISARSSFTDTSVPSKNNPQLDVLFDLAKTGYPPALLLQAKVMYLRGEYESAAELLEEKVLPYISPTARKPMPFEDIILGGLLDHPYRLYALVQATLGELDNSQEHRNKSDEAIRTAALVYNDPTALMEYASLMMNQNNLEKYEECMSKAATAGNGDACLYLANFYYLTHQGLYPTRGEQKPTKANPNPAANWKPIEVNSKAELDPIAKLGSWQSIMKMVKNSFNRSMSRADYHRLAYEWYRQANGHLEPRAAFMRALLARELDLVHNGRVWLEISAELSDIVQDPIYKRKLAELKANWYNKDYEPSVPKRLLPVR</sequence>
<dbReference type="EMBL" id="JAQIZZ010000005">
    <property type="protein sequence ID" value="KAJ5540731.1"/>
    <property type="molecule type" value="Genomic_DNA"/>
</dbReference>
<proteinExistence type="predicted"/>
<reference evidence="2 3" key="1">
    <citation type="journal article" date="2023" name="IMA Fungus">
        <title>Comparative genomic study of the Penicillium genus elucidates a diverse pangenome and 15 lateral gene transfer events.</title>
        <authorList>
            <person name="Petersen C."/>
            <person name="Sorensen T."/>
            <person name="Nielsen M.R."/>
            <person name="Sondergaard T.E."/>
            <person name="Sorensen J.L."/>
            <person name="Fitzpatrick D.A."/>
            <person name="Frisvad J.C."/>
            <person name="Nielsen K.L."/>
        </authorList>
    </citation>
    <scope>NUCLEOTIDE SEQUENCE [LARGE SCALE GENOMIC DNA]</scope>
    <source>
        <strain evidence="2 3">IBT 35679</strain>
    </source>
</reference>
<name>A0AAD6CWJ6_9EURO</name>
<comment type="caution">
    <text evidence="2">The sequence shown here is derived from an EMBL/GenBank/DDBJ whole genome shotgun (WGS) entry which is preliminary data.</text>
</comment>
<protein>
    <submittedName>
        <fullName evidence="2">Uncharacterized protein</fullName>
    </submittedName>
</protein>
<dbReference type="Proteomes" id="UP001220324">
    <property type="component" value="Unassembled WGS sequence"/>
</dbReference>
<organism evidence="2 3">
    <name type="scientific">Penicillium frequentans</name>
    <dbReference type="NCBI Taxonomy" id="3151616"/>
    <lineage>
        <taxon>Eukaryota</taxon>
        <taxon>Fungi</taxon>
        <taxon>Dikarya</taxon>
        <taxon>Ascomycota</taxon>
        <taxon>Pezizomycotina</taxon>
        <taxon>Eurotiomycetes</taxon>
        <taxon>Eurotiomycetidae</taxon>
        <taxon>Eurotiales</taxon>
        <taxon>Aspergillaceae</taxon>
        <taxon>Penicillium</taxon>
    </lineage>
</organism>
<keyword evidence="3" id="KW-1185">Reference proteome</keyword>
<dbReference type="AlphaFoldDB" id="A0AAD6CWJ6"/>
<feature type="region of interest" description="Disordered" evidence="1">
    <location>
        <begin position="81"/>
        <end position="107"/>
    </location>
</feature>